<evidence type="ECO:0000313" key="2">
    <source>
        <dbReference type="EMBL" id="OIV37097.1"/>
    </source>
</evidence>
<dbReference type="AlphaFoldDB" id="A0A1J7BUF6"/>
<dbReference type="GO" id="GO:0004518">
    <property type="term" value="F:nuclease activity"/>
    <property type="evidence" value="ECO:0007669"/>
    <property type="project" value="InterPro"/>
</dbReference>
<feature type="domain" description="BFN" evidence="1">
    <location>
        <begin position="17"/>
        <end position="150"/>
    </location>
</feature>
<dbReference type="SUPFAM" id="SSF103256">
    <property type="entry name" value="Hypothetical protein TM0160"/>
    <property type="match status" value="1"/>
</dbReference>
<accession>A0A1J7BUF6</accession>
<dbReference type="EMBL" id="MLCF01000063">
    <property type="protein sequence ID" value="OIV37097.1"/>
    <property type="molecule type" value="Genomic_DNA"/>
</dbReference>
<protein>
    <recommendedName>
        <fullName evidence="1">BFN domain-containing protein</fullName>
    </recommendedName>
</protein>
<dbReference type="InterPro" id="IPR003729">
    <property type="entry name" value="Bi_nuclease_dom"/>
</dbReference>
<name>A0A1J7BUF6_9ACTN</name>
<organism evidence="2 3">
    <name type="scientific">Mangrovactinospora gilvigrisea</name>
    <dbReference type="NCBI Taxonomy" id="1428644"/>
    <lineage>
        <taxon>Bacteria</taxon>
        <taxon>Bacillati</taxon>
        <taxon>Actinomycetota</taxon>
        <taxon>Actinomycetes</taxon>
        <taxon>Kitasatosporales</taxon>
        <taxon>Streptomycetaceae</taxon>
        <taxon>Mangrovactinospora</taxon>
    </lineage>
</organism>
<comment type="caution">
    <text evidence="2">The sequence shown here is derived from an EMBL/GenBank/DDBJ whole genome shotgun (WGS) entry which is preliminary data.</text>
</comment>
<dbReference type="Proteomes" id="UP000243342">
    <property type="component" value="Unassembled WGS sequence"/>
</dbReference>
<proteinExistence type="predicted"/>
<keyword evidence="3" id="KW-1185">Reference proteome</keyword>
<gene>
    <name evidence="2" type="ORF">BIV57_12720</name>
</gene>
<dbReference type="Gene3D" id="3.10.690.10">
    <property type="entry name" value="Bifunctional nuclease domain"/>
    <property type="match status" value="1"/>
</dbReference>
<dbReference type="InterPro" id="IPR036104">
    <property type="entry name" value="BFN_sf"/>
</dbReference>
<dbReference type="PROSITE" id="PS51658">
    <property type="entry name" value="BFN"/>
    <property type="match status" value="1"/>
</dbReference>
<evidence type="ECO:0000259" key="1">
    <source>
        <dbReference type="PROSITE" id="PS51658"/>
    </source>
</evidence>
<dbReference type="RefSeq" id="WP_071656925.1">
    <property type="nucleotide sequence ID" value="NZ_MLCF01000063.1"/>
</dbReference>
<evidence type="ECO:0000313" key="3">
    <source>
        <dbReference type="Proteomes" id="UP000243342"/>
    </source>
</evidence>
<dbReference type="Pfam" id="PF02577">
    <property type="entry name" value="BFN_dom"/>
    <property type="match status" value="1"/>
</dbReference>
<sequence length="166" mass="17262">MPNTSAGYGLGASTWLGVTIDSIRLAPGTVSGSCTFVVLMETSGSRRTVPVGVLREEGAELAEVLTRTQLSPELSPGPASPLPVPPGVQVERLRITRRCEGTLYAVADFTGAGGHSEVDCRAVDGLRLAAVHGARITVHERLLAGPAGFGSEGWRELPAIFSRVGA</sequence>
<reference evidence="2 3" key="1">
    <citation type="submission" date="2016-10" db="EMBL/GenBank/DDBJ databases">
        <title>Genome sequence of Streptomyces gilvigriseus MUSC 26.</title>
        <authorList>
            <person name="Lee L.-H."/>
            <person name="Ser H.-L."/>
        </authorList>
    </citation>
    <scope>NUCLEOTIDE SEQUENCE [LARGE SCALE GENOMIC DNA]</scope>
    <source>
        <strain evidence="2 3">MUSC 26</strain>
    </source>
</reference>